<feature type="region of interest" description="Disordered" evidence="6">
    <location>
        <begin position="528"/>
        <end position="559"/>
    </location>
</feature>
<dbReference type="Gene3D" id="2.130.10.10">
    <property type="entry name" value="YVTN repeat-like/Quinoprotein amine dehydrogenase"/>
    <property type="match status" value="1"/>
</dbReference>
<dbReference type="SMART" id="SM00220">
    <property type="entry name" value="S_TKc"/>
    <property type="match status" value="1"/>
</dbReference>
<dbReference type="InterPro" id="IPR002372">
    <property type="entry name" value="PQQ_rpt_dom"/>
</dbReference>
<dbReference type="GO" id="GO:0005524">
    <property type="term" value="F:ATP binding"/>
    <property type="evidence" value="ECO:0007669"/>
    <property type="project" value="UniProtKB-UniRule"/>
</dbReference>
<evidence type="ECO:0000256" key="6">
    <source>
        <dbReference type="SAM" id="MobiDB-lite"/>
    </source>
</evidence>
<dbReference type="SUPFAM" id="SSF56112">
    <property type="entry name" value="Protein kinase-like (PK-like)"/>
    <property type="match status" value="1"/>
</dbReference>
<dbReference type="PANTHER" id="PTHR43289">
    <property type="entry name" value="MITOGEN-ACTIVATED PROTEIN KINASE KINASE KINASE 20-RELATED"/>
    <property type="match status" value="1"/>
</dbReference>
<dbReference type="InterPro" id="IPR015943">
    <property type="entry name" value="WD40/YVTN_repeat-like_dom_sf"/>
</dbReference>
<proteinExistence type="predicted"/>
<feature type="region of interest" description="Disordered" evidence="6">
    <location>
        <begin position="327"/>
        <end position="362"/>
    </location>
</feature>
<dbReference type="Proteomes" id="UP000630887">
    <property type="component" value="Unassembled WGS sequence"/>
</dbReference>
<keyword evidence="2 5" id="KW-0547">Nucleotide-binding</keyword>
<dbReference type="CDD" id="cd14014">
    <property type="entry name" value="STKc_PknB_like"/>
    <property type="match status" value="1"/>
</dbReference>
<dbReference type="PANTHER" id="PTHR43289:SF34">
    <property type="entry name" value="SERINE_THREONINE-PROTEIN KINASE YBDM-RELATED"/>
    <property type="match status" value="1"/>
</dbReference>
<dbReference type="PROSITE" id="PS00107">
    <property type="entry name" value="PROTEIN_KINASE_ATP"/>
    <property type="match status" value="1"/>
</dbReference>
<dbReference type="RefSeq" id="WP_203697923.1">
    <property type="nucleotide sequence ID" value="NZ_BAAALC010000083.1"/>
</dbReference>
<feature type="compositionally biased region" description="Low complexity" evidence="6">
    <location>
        <begin position="327"/>
        <end position="350"/>
    </location>
</feature>
<protein>
    <recommendedName>
        <fullName evidence="7">Protein kinase domain-containing protein</fullName>
    </recommendedName>
</protein>
<evidence type="ECO:0000256" key="4">
    <source>
        <dbReference type="ARBA" id="ARBA00022840"/>
    </source>
</evidence>
<feature type="domain" description="Protein kinase" evidence="7">
    <location>
        <begin position="15"/>
        <end position="279"/>
    </location>
</feature>
<evidence type="ECO:0000256" key="2">
    <source>
        <dbReference type="ARBA" id="ARBA00022741"/>
    </source>
</evidence>
<dbReference type="PROSITE" id="PS00108">
    <property type="entry name" value="PROTEIN_KINASE_ST"/>
    <property type="match status" value="1"/>
</dbReference>
<reference evidence="8 9" key="1">
    <citation type="submission" date="2021-01" db="EMBL/GenBank/DDBJ databases">
        <title>Whole genome shotgun sequence of Catellatospora coxensis NBRC 107359.</title>
        <authorList>
            <person name="Komaki H."/>
            <person name="Tamura T."/>
        </authorList>
    </citation>
    <scope>NUCLEOTIDE SEQUENCE [LARGE SCALE GENOMIC DNA]</scope>
    <source>
        <strain evidence="8 9">NBRC 107359</strain>
    </source>
</reference>
<dbReference type="SUPFAM" id="SSF50998">
    <property type="entry name" value="Quinoprotein alcohol dehydrogenase-like"/>
    <property type="match status" value="1"/>
</dbReference>
<dbReference type="InterPro" id="IPR011009">
    <property type="entry name" value="Kinase-like_dom_sf"/>
</dbReference>
<dbReference type="Gene3D" id="1.10.510.10">
    <property type="entry name" value="Transferase(Phosphotransferase) domain 1"/>
    <property type="match status" value="1"/>
</dbReference>
<accession>A0A8J3KW70</accession>
<dbReference type="InterPro" id="IPR011047">
    <property type="entry name" value="Quinoprotein_ADH-like_sf"/>
</dbReference>
<dbReference type="PROSITE" id="PS50011">
    <property type="entry name" value="PROTEIN_KINASE_DOM"/>
    <property type="match status" value="1"/>
</dbReference>
<dbReference type="InterPro" id="IPR000719">
    <property type="entry name" value="Prot_kinase_dom"/>
</dbReference>
<dbReference type="Pfam" id="PF00069">
    <property type="entry name" value="Pkinase"/>
    <property type="match status" value="1"/>
</dbReference>
<keyword evidence="1" id="KW-0808">Transferase</keyword>
<keyword evidence="9" id="KW-1185">Reference proteome</keyword>
<dbReference type="Pfam" id="PF13360">
    <property type="entry name" value="PQQ_2"/>
    <property type="match status" value="1"/>
</dbReference>
<feature type="binding site" evidence="5">
    <location>
        <position position="43"/>
    </location>
    <ligand>
        <name>ATP</name>
        <dbReference type="ChEBI" id="CHEBI:30616"/>
    </ligand>
</feature>
<keyword evidence="3" id="KW-0418">Kinase</keyword>
<evidence type="ECO:0000313" key="8">
    <source>
        <dbReference type="EMBL" id="GIG10122.1"/>
    </source>
</evidence>
<name>A0A8J3KW70_9ACTN</name>
<dbReference type="InterPro" id="IPR017441">
    <property type="entry name" value="Protein_kinase_ATP_BS"/>
</dbReference>
<keyword evidence="4 5" id="KW-0067">ATP-binding</keyword>
<dbReference type="GO" id="GO:0004674">
    <property type="term" value="F:protein serine/threonine kinase activity"/>
    <property type="evidence" value="ECO:0007669"/>
    <property type="project" value="TreeGrafter"/>
</dbReference>
<evidence type="ECO:0000313" key="9">
    <source>
        <dbReference type="Proteomes" id="UP000630887"/>
    </source>
</evidence>
<dbReference type="InterPro" id="IPR008271">
    <property type="entry name" value="Ser/Thr_kinase_AS"/>
</dbReference>
<dbReference type="AlphaFoldDB" id="A0A8J3KW70"/>
<dbReference type="Gene3D" id="3.30.200.20">
    <property type="entry name" value="Phosphorylase Kinase, domain 1"/>
    <property type="match status" value="1"/>
</dbReference>
<evidence type="ECO:0000256" key="1">
    <source>
        <dbReference type="ARBA" id="ARBA00022679"/>
    </source>
</evidence>
<gene>
    <name evidence="8" type="ORF">Cco03nite_68220</name>
</gene>
<evidence type="ECO:0000256" key="3">
    <source>
        <dbReference type="ARBA" id="ARBA00022777"/>
    </source>
</evidence>
<feature type="compositionally biased region" description="Gly residues" evidence="6">
    <location>
        <begin position="535"/>
        <end position="551"/>
    </location>
</feature>
<comment type="caution">
    <text evidence="8">The sequence shown here is derived from an EMBL/GenBank/DDBJ whole genome shotgun (WGS) entry which is preliminary data.</text>
</comment>
<evidence type="ECO:0000256" key="5">
    <source>
        <dbReference type="PROSITE-ProRule" id="PRU10141"/>
    </source>
</evidence>
<evidence type="ECO:0000259" key="7">
    <source>
        <dbReference type="PROSITE" id="PS50011"/>
    </source>
</evidence>
<sequence length="716" mass="75451">MRPLGTTDPHSVATYRLVGVLGGGGMGRVYLGQSPSGRYVAIKVIRPELAADPMFRRRFTREVAAARLVNPLFTAAVVDADTETESPWLATTYIEGPSVEQRVRSSGPLSVTAALTLATGLAEALASIHRAGLVHRDLKPANILLDDTGPHIIDFGIALATDAERMTTGVNVGTPSYMAPERIQGEDAGAPGDIFALGATLYFAATGRTLISGGSMFEQINQVTQGRFDLSVLPIQLRPFVVRCISLRPQDRPTAKELSRILIGTGVSTPTPGWFQPLIALPSGEPQPIEPPAPTWGTPKPWQRRPVLAGAVLGALGLAAGGVWAATRGGNTAPPGGPGPATEGPAASPSPTGPLQPGSVRWQVNSQTLPGPLHLVVADSGRLIGTDGRRVFATDPSGPGQNQAWSVRIDAEPLTVRDWGPAVLVTADSRLWRVENATSRVGFEGIDAGGTVGDVALAADRAFVGLPSSVRAFNRVGAPVWRQDVLESPLIADMTWLVTRQERNGTVRITLREAATGVQRWQVSYQLAPPPADQGRGGPPGGGPGGPGGPGGGPPDDAWEAVEARLNADHLLLREGGELRVLRLSDGRTRWNKPWQKPVAAIEMIGDTVVMAADGIYGFRTDTGVEKWKVPARGARLAASPDGRYCYAVAQQSFAAIDPDTGGSAWSEALPPVAREENVSGLVVRHPTAFILLRPPPFQDTEVPDVLAIALTAGPR</sequence>
<dbReference type="EMBL" id="BONI01000080">
    <property type="protein sequence ID" value="GIG10122.1"/>
    <property type="molecule type" value="Genomic_DNA"/>
</dbReference>
<organism evidence="8 9">
    <name type="scientific">Catellatospora coxensis</name>
    <dbReference type="NCBI Taxonomy" id="310354"/>
    <lineage>
        <taxon>Bacteria</taxon>
        <taxon>Bacillati</taxon>
        <taxon>Actinomycetota</taxon>
        <taxon>Actinomycetes</taxon>
        <taxon>Micromonosporales</taxon>
        <taxon>Micromonosporaceae</taxon>
        <taxon>Catellatospora</taxon>
    </lineage>
</organism>